<dbReference type="SMART" id="SM00326">
    <property type="entry name" value="SH3"/>
    <property type="match status" value="1"/>
</dbReference>
<name>A0A0N5A5W9_PARTI</name>
<accession>A0A0N5A5W9</accession>
<dbReference type="STRING" id="131310.A0A0N5A5W9"/>
<dbReference type="Gene3D" id="1.20.58.900">
    <property type="match status" value="1"/>
</dbReference>
<dbReference type="Pfam" id="PF02759">
    <property type="entry name" value="RUN"/>
    <property type="match status" value="1"/>
</dbReference>
<evidence type="ECO:0000256" key="3">
    <source>
        <dbReference type="ARBA" id="ARBA00030864"/>
    </source>
</evidence>
<dbReference type="SMART" id="SM00593">
    <property type="entry name" value="RUN"/>
    <property type="match status" value="1"/>
</dbReference>
<dbReference type="FunFam" id="1.10.8.270:FF:000026">
    <property type="entry name" value="TBC (Tre-2/Bub2/Cdc16) domain family"/>
    <property type="match status" value="1"/>
</dbReference>
<dbReference type="PROSITE" id="PS50826">
    <property type="entry name" value="RUN"/>
    <property type="match status" value="1"/>
</dbReference>
<evidence type="ECO:0000256" key="4">
    <source>
        <dbReference type="PROSITE-ProRule" id="PRU00192"/>
    </source>
</evidence>
<protein>
    <recommendedName>
        <fullName evidence="3">RUN and TBC1 domain-containing protein 3</fullName>
    </recommendedName>
</protein>
<dbReference type="InterPro" id="IPR036028">
    <property type="entry name" value="SH3-like_dom_sf"/>
</dbReference>
<evidence type="ECO:0000313" key="8">
    <source>
        <dbReference type="Proteomes" id="UP000038045"/>
    </source>
</evidence>
<dbReference type="Pfam" id="PF00566">
    <property type="entry name" value="RabGAP-TBC"/>
    <property type="match status" value="1"/>
</dbReference>
<dbReference type="InterPro" id="IPR035969">
    <property type="entry name" value="Rab-GAP_TBC_sf"/>
</dbReference>
<dbReference type="SUPFAM" id="SSF47923">
    <property type="entry name" value="Ypt/Rab-GAP domain of gyp1p"/>
    <property type="match status" value="2"/>
</dbReference>
<dbReference type="AlphaFoldDB" id="A0A0N5A5W9"/>
<dbReference type="Gene3D" id="1.10.472.80">
    <property type="entry name" value="Ypt/Rab-GAP domain of gyp1p, domain 3"/>
    <property type="match status" value="1"/>
</dbReference>
<dbReference type="PANTHER" id="PTHR47219">
    <property type="entry name" value="RAB GTPASE-ACTIVATING PROTEIN 1-LIKE"/>
    <property type="match status" value="1"/>
</dbReference>
<dbReference type="GO" id="GO:0005096">
    <property type="term" value="F:GTPase activator activity"/>
    <property type="evidence" value="ECO:0007669"/>
    <property type="project" value="TreeGrafter"/>
</dbReference>
<feature type="domain" description="RUN" evidence="7">
    <location>
        <begin position="600"/>
        <end position="763"/>
    </location>
</feature>
<proteinExistence type="inferred from homology"/>
<evidence type="ECO:0000256" key="2">
    <source>
        <dbReference type="ARBA" id="ARBA00022443"/>
    </source>
</evidence>
<dbReference type="PROSITE" id="PS50086">
    <property type="entry name" value="TBC_RABGAP"/>
    <property type="match status" value="1"/>
</dbReference>
<dbReference type="InterPro" id="IPR000195">
    <property type="entry name" value="Rab-GAP-TBC_dom"/>
</dbReference>
<dbReference type="Proteomes" id="UP000038045">
    <property type="component" value="Unplaced"/>
</dbReference>
<evidence type="ECO:0000259" key="6">
    <source>
        <dbReference type="PROSITE" id="PS50086"/>
    </source>
</evidence>
<reference evidence="9" key="1">
    <citation type="submission" date="2017-02" db="UniProtKB">
        <authorList>
            <consortium name="WormBaseParasite"/>
        </authorList>
    </citation>
    <scope>IDENTIFICATION</scope>
</reference>
<evidence type="ECO:0000259" key="7">
    <source>
        <dbReference type="PROSITE" id="PS50826"/>
    </source>
</evidence>
<feature type="domain" description="SH3" evidence="5">
    <location>
        <begin position="525"/>
        <end position="584"/>
    </location>
</feature>
<evidence type="ECO:0000313" key="9">
    <source>
        <dbReference type="WBParaSite" id="PTRK_0001715900.1"/>
    </source>
</evidence>
<dbReference type="PROSITE" id="PS50002">
    <property type="entry name" value="SH3"/>
    <property type="match status" value="1"/>
</dbReference>
<keyword evidence="8" id="KW-1185">Reference proteome</keyword>
<evidence type="ECO:0000256" key="1">
    <source>
        <dbReference type="ARBA" id="ARBA00006296"/>
    </source>
</evidence>
<dbReference type="Gene3D" id="1.10.8.270">
    <property type="entry name" value="putative rabgap domain of human tbc1 domain family member 14 like domains"/>
    <property type="match status" value="1"/>
</dbReference>
<dbReference type="InterPro" id="IPR001452">
    <property type="entry name" value="SH3_domain"/>
</dbReference>
<dbReference type="SUPFAM" id="SSF50044">
    <property type="entry name" value="SH3-domain"/>
    <property type="match status" value="1"/>
</dbReference>
<dbReference type="InterPro" id="IPR050302">
    <property type="entry name" value="Rab_GAP_TBC_domain"/>
</dbReference>
<sequence length="833" mass="97108">MAKYKKGGKGKTIECAINNDDENIIIDEIDGPIIIENLPIDTNFFYLQNDKPLSAVNRTILPKTYEISENEFNIFGFRKTKSIDESEEEVELRLKVSVSENDERRRMKWLAHIEFTNENLDKYLKWGDIELEKLKNGKFEEMIYTEGVPHSLRPFIWTILSGALKKKKKSIFKYDQVVKQCFTNLNISVDSQIEKDVLRTLPNNVCFLREDSRGANSLRNILRSIAFLYPDLGYCQGIGMVVANILLVCPEEYSFWIMTTIIEDILPPNYYSHSLVDLQIDQKIVQHLLKLHIPELYDCLKEKNVDLSMITANWFLTLFASTIRTDFLFRIWDLLLVYGNSIIFRVIISLLKINCEEIIFMCKDTDSHLSLDVFNYISKIPKNIKSIDDILEMSMSFDYVINSKIIQELRSSFQNVINENCGIYRKMTKEHVLKKQAAVSAQLFKSKSFIQQVFHGSSNGEKVDIKMKNIRQTEIIVNLKNAIGRLIKHFESCDEGHTFNGETVVEYELFNYVKEKATFLQKRREGRKRARALLNFKSQEEDELGFLKNDVISIINDKDEHCWIGELNGRRGWFPAKFVELINEIGKSYCSYGDESVNEVVCRIVREHFMMAISIIFEHEIRQELHLHPYQFIEEIANNVVQKNCRIVDSRLALCNTFKLEQDEKVLTPEELLFRSVHYINSTHNITSKNKNDIKFRSLIAFGLNEQCLHLWFAALCDTTTHESIRKKYYRQTSFIRSPGWVQITCELKVLSQMSFSLNVDYELSNNLYKNSILQNKSKISNNNVISKLSKQKSQASINYSNSRRNINSAINEPLREGVQDVLIKHQLFSWDL</sequence>
<dbReference type="InterPro" id="IPR037213">
    <property type="entry name" value="Run_dom_sf"/>
</dbReference>
<feature type="domain" description="Rab-GAP TBC" evidence="6">
    <location>
        <begin position="147"/>
        <end position="339"/>
    </location>
</feature>
<evidence type="ECO:0000259" key="5">
    <source>
        <dbReference type="PROSITE" id="PS50002"/>
    </source>
</evidence>
<dbReference type="SUPFAM" id="SSF140741">
    <property type="entry name" value="RUN domain-like"/>
    <property type="match status" value="1"/>
</dbReference>
<dbReference type="Pfam" id="PF00018">
    <property type="entry name" value="SH3_1"/>
    <property type="match status" value="1"/>
</dbReference>
<dbReference type="SMART" id="SM00164">
    <property type="entry name" value="TBC"/>
    <property type="match status" value="1"/>
</dbReference>
<comment type="similarity">
    <text evidence="1">Belongs to the small G protein signaling modulator family.</text>
</comment>
<keyword evidence="2 4" id="KW-0728">SH3 domain</keyword>
<dbReference type="Gene3D" id="2.30.30.40">
    <property type="entry name" value="SH3 Domains"/>
    <property type="match status" value="1"/>
</dbReference>
<dbReference type="InterPro" id="IPR004012">
    <property type="entry name" value="Run_dom"/>
</dbReference>
<dbReference type="GO" id="GO:0031267">
    <property type="term" value="F:small GTPase binding"/>
    <property type="evidence" value="ECO:0007669"/>
    <property type="project" value="TreeGrafter"/>
</dbReference>
<organism evidence="8 9">
    <name type="scientific">Parastrongyloides trichosuri</name>
    <name type="common">Possum-specific nematode worm</name>
    <dbReference type="NCBI Taxonomy" id="131310"/>
    <lineage>
        <taxon>Eukaryota</taxon>
        <taxon>Metazoa</taxon>
        <taxon>Ecdysozoa</taxon>
        <taxon>Nematoda</taxon>
        <taxon>Chromadorea</taxon>
        <taxon>Rhabditida</taxon>
        <taxon>Tylenchina</taxon>
        <taxon>Panagrolaimomorpha</taxon>
        <taxon>Strongyloidoidea</taxon>
        <taxon>Strongyloididae</taxon>
        <taxon>Parastrongyloides</taxon>
    </lineage>
</organism>
<dbReference type="WBParaSite" id="PTRK_0001715900.1">
    <property type="protein sequence ID" value="PTRK_0001715900.1"/>
    <property type="gene ID" value="PTRK_0001715900"/>
</dbReference>
<dbReference type="PANTHER" id="PTHR47219:SF13">
    <property type="entry name" value="RUN AND TBC1 DOMAIN-CONTAINING PROTEIN 3"/>
    <property type="match status" value="1"/>
</dbReference>